<dbReference type="GO" id="GO:0001228">
    <property type="term" value="F:DNA-binding transcription activator activity, RNA polymerase II-specific"/>
    <property type="evidence" value="ECO:0007669"/>
    <property type="project" value="TreeGrafter"/>
</dbReference>
<evidence type="ECO:0000256" key="10">
    <source>
        <dbReference type="ARBA" id="ARBA00023242"/>
    </source>
</evidence>
<dbReference type="InterPro" id="IPR009071">
    <property type="entry name" value="HMG_box_dom"/>
</dbReference>
<evidence type="ECO:0000256" key="5">
    <source>
        <dbReference type="ARBA" id="ARBA00022860"/>
    </source>
</evidence>
<gene>
    <name evidence="16" type="ORF">HNAJ_LOCUS9732</name>
</gene>
<dbReference type="GO" id="GO:0005516">
    <property type="term" value="F:calmodulin binding"/>
    <property type="evidence" value="ECO:0007669"/>
    <property type="project" value="UniProtKB-KW"/>
</dbReference>
<dbReference type="InterPro" id="IPR050140">
    <property type="entry name" value="SRY-related_HMG-box_TF-like"/>
</dbReference>
<dbReference type="PANTHER" id="PTHR10270">
    <property type="entry name" value="SOX TRANSCRIPTION FACTOR"/>
    <property type="match status" value="1"/>
</dbReference>
<dbReference type="STRING" id="102285.A0A0R3TQC3"/>
<sequence length="424" mass="47274">MSLSKPEVGNVETFPPQNGIFHGSSTRSPGTSETATTINASDALKKGEHIKRPMNAFMVWSRVERRRISQENPKMHNSEISKKLGIMWKTLGESDKQPYKEEAKRLRANHMSQHPDYKYRPRRRHKAVEKQKKTGPGINPFEKAGMTGNGFINLRHSNAVSTETTVYRSFNATNTPSPLNFFNHPNRFQQHYQAPYNLHQFPQNPYDEYNRNSRQTYEGTYNSAQSGYSSTIPSTAAATSAPASFYPPGYHHTTENDNKTEMNPSHFSVAPAAARFASRGAGDYSLQSFWKEKLQSTTETTQNIGQIPNTWRQTLDPSNEALGIYVGNLLAQGSYQQDTETSSASSSSGHDYQHQRRSLNPLLATGQHIIPQSTIPPQPSSATLANEIQGDSLYPGFTNMVVAPPSRDSAVNGLRSVYSPSHSF</sequence>
<comment type="similarity">
    <text evidence="2">Belongs to the SRY family.</text>
</comment>
<dbReference type="Gene3D" id="1.10.30.10">
    <property type="entry name" value="High mobility group box domain"/>
    <property type="match status" value="1"/>
</dbReference>
<accession>A0A0R3TQC3</accession>
<evidence type="ECO:0000256" key="4">
    <source>
        <dbReference type="ARBA" id="ARBA00022782"/>
    </source>
</evidence>
<dbReference type="OrthoDB" id="6247875at2759"/>
<dbReference type="InterPro" id="IPR036910">
    <property type="entry name" value="HMG_box_dom_sf"/>
</dbReference>
<keyword evidence="6" id="KW-0726">Sexual differentiation</keyword>
<keyword evidence="7 13" id="KW-0238">DNA-binding</keyword>
<dbReference type="SUPFAM" id="SSF47095">
    <property type="entry name" value="HMG-box"/>
    <property type="match status" value="1"/>
</dbReference>
<dbReference type="PROSITE" id="PS50118">
    <property type="entry name" value="HMG_BOX_2"/>
    <property type="match status" value="1"/>
</dbReference>
<dbReference type="EMBL" id="UZAE01012727">
    <property type="protein sequence ID" value="VDO06375.1"/>
    <property type="molecule type" value="Genomic_DNA"/>
</dbReference>
<feature type="domain" description="HMG box" evidence="15">
    <location>
        <begin position="50"/>
        <end position="118"/>
    </location>
</feature>
<feature type="region of interest" description="Disordered" evidence="14">
    <location>
        <begin position="336"/>
        <end position="355"/>
    </location>
</feature>
<organism evidence="18">
    <name type="scientific">Rodentolepis nana</name>
    <name type="common">Dwarf tapeworm</name>
    <name type="synonym">Hymenolepis nana</name>
    <dbReference type="NCBI Taxonomy" id="102285"/>
    <lineage>
        <taxon>Eukaryota</taxon>
        <taxon>Metazoa</taxon>
        <taxon>Spiralia</taxon>
        <taxon>Lophotrochozoa</taxon>
        <taxon>Platyhelminthes</taxon>
        <taxon>Cestoda</taxon>
        <taxon>Eucestoda</taxon>
        <taxon>Cyclophyllidea</taxon>
        <taxon>Hymenolepididae</taxon>
        <taxon>Rodentolepis</taxon>
    </lineage>
</organism>
<comment type="function">
    <text evidence="12">Transcriptional regulator that controls a genetic switch in male development. It is necessary and sufficient for initiating male sex determination by directing the development of supporting cell precursors (pre-Sertoli cells) as Sertoli rather than granulosa cells. Involved in different aspects of gene regulation including promoter activation or repression. Binds to the DNA consensus sequence 5'-[AT]AACAA[AT]-3'. SRY HMG box recognizes DNA by partial intercalation in the minor groove and promotes DNA bending. Also involved in pre-mRNA splicing. In male adult brain involved in the maintenance of motor functions of dopaminergic neurons.</text>
</comment>
<evidence type="ECO:0000256" key="1">
    <source>
        <dbReference type="ARBA" id="ARBA00004324"/>
    </source>
</evidence>
<dbReference type="SMART" id="SM00398">
    <property type="entry name" value="HMG"/>
    <property type="match status" value="1"/>
</dbReference>
<evidence type="ECO:0000313" key="17">
    <source>
        <dbReference type="Proteomes" id="UP000278807"/>
    </source>
</evidence>
<dbReference type="WBParaSite" id="HNAJ_0000973701-mRNA-1">
    <property type="protein sequence ID" value="HNAJ_0000973701-mRNA-1"/>
    <property type="gene ID" value="HNAJ_0000973701"/>
</dbReference>
<dbReference type="Pfam" id="PF00505">
    <property type="entry name" value="HMG_box"/>
    <property type="match status" value="1"/>
</dbReference>
<evidence type="ECO:0000256" key="6">
    <source>
        <dbReference type="ARBA" id="ARBA00022928"/>
    </source>
</evidence>
<evidence type="ECO:0000256" key="12">
    <source>
        <dbReference type="ARBA" id="ARBA00045821"/>
    </source>
</evidence>
<dbReference type="GO" id="GO:0016607">
    <property type="term" value="C:nuclear speck"/>
    <property type="evidence" value="ECO:0007669"/>
    <property type="project" value="UniProtKB-SubCell"/>
</dbReference>
<keyword evidence="17" id="KW-1185">Reference proteome</keyword>
<feature type="DNA-binding region" description="HMG box" evidence="13">
    <location>
        <begin position="50"/>
        <end position="118"/>
    </location>
</feature>
<proteinExistence type="inferred from homology"/>
<evidence type="ECO:0000256" key="9">
    <source>
        <dbReference type="ARBA" id="ARBA00023163"/>
    </source>
</evidence>
<keyword evidence="5" id="KW-0112">Calmodulin-binding</keyword>
<feature type="region of interest" description="Disordered" evidence="14">
    <location>
        <begin position="1"/>
        <end position="34"/>
    </location>
</feature>
<evidence type="ECO:0000259" key="15">
    <source>
        <dbReference type="PROSITE" id="PS50118"/>
    </source>
</evidence>
<dbReference type="PANTHER" id="PTHR10270:SF161">
    <property type="entry name" value="SEX-DETERMINING REGION Y PROTEIN"/>
    <property type="match status" value="1"/>
</dbReference>
<dbReference type="AlphaFoldDB" id="A0A0R3TQC3"/>
<dbReference type="Proteomes" id="UP000278807">
    <property type="component" value="Unassembled WGS sequence"/>
</dbReference>
<evidence type="ECO:0000256" key="11">
    <source>
        <dbReference type="ARBA" id="ARBA00032498"/>
    </source>
</evidence>
<reference evidence="16 17" key="2">
    <citation type="submission" date="2018-11" db="EMBL/GenBank/DDBJ databases">
        <authorList>
            <consortium name="Pathogen Informatics"/>
        </authorList>
    </citation>
    <scope>NUCLEOTIDE SEQUENCE [LARGE SCALE GENOMIC DNA]</scope>
</reference>
<evidence type="ECO:0000313" key="16">
    <source>
        <dbReference type="EMBL" id="VDO06375.1"/>
    </source>
</evidence>
<keyword evidence="9" id="KW-0804">Transcription</keyword>
<evidence type="ECO:0000256" key="8">
    <source>
        <dbReference type="ARBA" id="ARBA00023159"/>
    </source>
</evidence>
<comment type="subcellular location">
    <subcellularLocation>
        <location evidence="1">Nucleus speckle</location>
    </subcellularLocation>
</comment>
<dbReference type="CDD" id="cd22028">
    <property type="entry name" value="HMG-box_SoxA_SoxB_SoxG"/>
    <property type="match status" value="1"/>
</dbReference>
<feature type="compositionally biased region" description="Polar residues" evidence="14">
    <location>
        <begin position="23"/>
        <end position="34"/>
    </location>
</feature>
<dbReference type="GO" id="GO:0030154">
    <property type="term" value="P:cell differentiation"/>
    <property type="evidence" value="ECO:0007669"/>
    <property type="project" value="UniProtKB-KW"/>
</dbReference>
<protein>
    <recommendedName>
        <fullName evidence="3">Sex-determining region Y protein</fullName>
    </recommendedName>
    <alternativeName>
        <fullName evidence="11">Testis-determining factor</fullName>
    </alternativeName>
</protein>
<evidence type="ECO:0000313" key="18">
    <source>
        <dbReference type="WBParaSite" id="HNAJ_0000973701-mRNA-1"/>
    </source>
</evidence>
<name>A0A0R3TQC3_RODNA</name>
<dbReference type="GO" id="GO:0007548">
    <property type="term" value="P:sex differentiation"/>
    <property type="evidence" value="ECO:0007669"/>
    <property type="project" value="UniProtKB-KW"/>
</dbReference>
<keyword evidence="10 13" id="KW-0539">Nucleus</keyword>
<evidence type="ECO:0000256" key="7">
    <source>
        <dbReference type="ARBA" id="ARBA00023125"/>
    </source>
</evidence>
<dbReference type="GO" id="GO:0000978">
    <property type="term" value="F:RNA polymerase II cis-regulatory region sequence-specific DNA binding"/>
    <property type="evidence" value="ECO:0007669"/>
    <property type="project" value="TreeGrafter"/>
</dbReference>
<feature type="region of interest" description="Disordered" evidence="14">
    <location>
        <begin position="119"/>
        <end position="144"/>
    </location>
</feature>
<evidence type="ECO:0000256" key="3">
    <source>
        <dbReference type="ARBA" id="ARBA00019052"/>
    </source>
</evidence>
<evidence type="ECO:0000256" key="14">
    <source>
        <dbReference type="SAM" id="MobiDB-lite"/>
    </source>
</evidence>
<reference evidence="18" key="1">
    <citation type="submission" date="2017-02" db="UniProtKB">
        <authorList>
            <consortium name="WormBaseParasite"/>
        </authorList>
    </citation>
    <scope>IDENTIFICATION</scope>
</reference>
<dbReference type="FunFam" id="1.10.30.10:FF:000002">
    <property type="entry name" value="transcription factor Sox-2"/>
    <property type="match status" value="1"/>
</dbReference>
<evidence type="ECO:0000256" key="2">
    <source>
        <dbReference type="ARBA" id="ARBA00005998"/>
    </source>
</evidence>
<keyword evidence="8" id="KW-0010">Activator</keyword>
<keyword evidence="4" id="KW-0221">Differentiation</keyword>
<evidence type="ECO:0000256" key="13">
    <source>
        <dbReference type="PROSITE-ProRule" id="PRU00267"/>
    </source>
</evidence>